<evidence type="ECO:0000256" key="1">
    <source>
        <dbReference type="ARBA" id="ARBA00000798"/>
    </source>
</evidence>
<dbReference type="EMBL" id="JAUJYO010000013">
    <property type="protein sequence ID" value="KAK1300824.1"/>
    <property type="molecule type" value="Genomic_DNA"/>
</dbReference>
<proteinExistence type="predicted"/>
<dbReference type="Pfam" id="PF04720">
    <property type="entry name" value="PDDEXK_6"/>
    <property type="match status" value="1"/>
</dbReference>
<evidence type="ECO:0000313" key="10">
    <source>
        <dbReference type="EMBL" id="KAK1300824.1"/>
    </source>
</evidence>
<evidence type="ECO:0000256" key="3">
    <source>
        <dbReference type="ARBA" id="ARBA00022723"/>
    </source>
</evidence>
<dbReference type="PROSITE" id="PS50035">
    <property type="entry name" value="PLD"/>
    <property type="match status" value="1"/>
</dbReference>
<evidence type="ECO:0000259" key="9">
    <source>
        <dbReference type="PROSITE" id="PS50035"/>
    </source>
</evidence>
<keyword evidence="3" id="KW-0479">Metal-binding</keyword>
<feature type="domain" description="PLD phosphodiesterase" evidence="9">
    <location>
        <begin position="64"/>
        <end position="91"/>
    </location>
</feature>
<dbReference type="SMART" id="SM00155">
    <property type="entry name" value="PLDc"/>
    <property type="match status" value="1"/>
</dbReference>
<evidence type="ECO:0000256" key="4">
    <source>
        <dbReference type="ARBA" id="ARBA00022737"/>
    </source>
</evidence>
<dbReference type="Gene3D" id="3.30.870.10">
    <property type="entry name" value="Endonuclease Chain A"/>
    <property type="match status" value="1"/>
</dbReference>
<dbReference type="GO" id="GO:0009395">
    <property type="term" value="P:phospholipid catabolic process"/>
    <property type="evidence" value="ECO:0007669"/>
    <property type="project" value="TreeGrafter"/>
</dbReference>
<dbReference type="GO" id="GO:0046872">
    <property type="term" value="F:metal ion binding"/>
    <property type="evidence" value="ECO:0007669"/>
    <property type="project" value="UniProtKB-KW"/>
</dbReference>
<dbReference type="SUPFAM" id="SSF56024">
    <property type="entry name" value="Phospholipase D/nuclease"/>
    <property type="match status" value="1"/>
</dbReference>
<comment type="catalytic activity">
    <reaction evidence="1">
        <text>a 1,2-diacyl-sn-glycero-3-phosphocholine + H2O = a 1,2-diacyl-sn-glycero-3-phosphate + choline + H(+)</text>
        <dbReference type="Rhea" id="RHEA:14445"/>
        <dbReference type="ChEBI" id="CHEBI:15354"/>
        <dbReference type="ChEBI" id="CHEBI:15377"/>
        <dbReference type="ChEBI" id="CHEBI:15378"/>
        <dbReference type="ChEBI" id="CHEBI:57643"/>
        <dbReference type="ChEBI" id="CHEBI:58608"/>
        <dbReference type="EC" id="3.1.4.4"/>
    </reaction>
</comment>
<protein>
    <recommendedName>
        <fullName evidence="2">phospholipase D</fullName>
        <ecNumber evidence="2">3.1.4.4</ecNumber>
    </recommendedName>
</protein>
<keyword evidence="5" id="KW-0378">Hydrolase</keyword>
<evidence type="ECO:0000256" key="8">
    <source>
        <dbReference type="ARBA" id="ARBA00023098"/>
    </source>
</evidence>
<evidence type="ECO:0000256" key="5">
    <source>
        <dbReference type="ARBA" id="ARBA00022801"/>
    </source>
</evidence>
<dbReference type="PANTHER" id="PTHR18896">
    <property type="entry name" value="PHOSPHOLIPASE D"/>
    <property type="match status" value="1"/>
</dbReference>
<dbReference type="PANTHER" id="PTHR18896:SF153">
    <property type="entry name" value="PHOSPHOLIPASE D"/>
    <property type="match status" value="1"/>
</dbReference>
<dbReference type="GO" id="GO:0005886">
    <property type="term" value="C:plasma membrane"/>
    <property type="evidence" value="ECO:0007669"/>
    <property type="project" value="TreeGrafter"/>
</dbReference>
<name>A0AAV9DIF4_ACOCL</name>
<evidence type="ECO:0000256" key="7">
    <source>
        <dbReference type="ARBA" id="ARBA00022963"/>
    </source>
</evidence>
<dbReference type="AlphaFoldDB" id="A0AAV9DIF4"/>
<gene>
    <name evidence="10" type="primary">PLDBETA2</name>
    <name evidence="10" type="ORF">QJS10_CPB13g00865</name>
</gene>
<dbReference type="InterPro" id="IPR025202">
    <property type="entry name" value="PLD-like_dom"/>
</dbReference>
<keyword evidence="6" id="KW-0106">Calcium</keyword>
<reference evidence="10" key="1">
    <citation type="journal article" date="2023" name="Nat. Commun.">
        <title>Diploid and tetraploid genomes of Acorus and the evolution of monocots.</title>
        <authorList>
            <person name="Ma L."/>
            <person name="Liu K.W."/>
            <person name="Li Z."/>
            <person name="Hsiao Y.Y."/>
            <person name="Qi Y."/>
            <person name="Fu T."/>
            <person name="Tang G.D."/>
            <person name="Zhang D."/>
            <person name="Sun W.H."/>
            <person name="Liu D.K."/>
            <person name="Li Y."/>
            <person name="Chen G.Z."/>
            <person name="Liu X.D."/>
            <person name="Liao X.Y."/>
            <person name="Jiang Y.T."/>
            <person name="Yu X."/>
            <person name="Hao Y."/>
            <person name="Huang J."/>
            <person name="Zhao X.W."/>
            <person name="Ke S."/>
            <person name="Chen Y.Y."/>
            <person name="Wu W.L."/>
            <person name="Hsu J.L."/>
            <person name="Lin Y.F."/>
            <person name="Huang M.D."/>
            <person name="Li C.Y."/>
            <person name="Huang L."/>
            <person name="Wang Z.W."/>
            <person name="Zhao X."/>
            <person name="Zhong W.Y."/>
            <person name="Peng D.H."/>
            <person name="Ahmad S."/>
            <person name="Lan S."/>
            <person name="Zhang J.S."/>
            <person name="Tsai W.C."/>
            <person name="Van de Peer Y."/>
            <person name="Liu Z.J."/>
        </authorList>
    </citation>
    <scope>NUCLEOTIDE SEQUENCE</scope>
    <source>
        <strain evidence="10">CP</strain>
    </source>
</reference>
<dbReference type="InterPro" id="IPR024632">
    <property type="entry name" value="PLipase_D_C"/>
</dbReference>
<keyword evidence="7" id="KW-0442">Lipid degradation</keyword>
<dbReference type="GO" id="GO:0004630">
    <property type="term" value="F:phospholipase D activity"/>
    <property type="evidence" value="ECO:0007669"/>
    <property type="project" value="UniProtKB-EC"/>
</dbReference>
<dbReference type="Proteomes" id="UP001180020">
    <property type="component" value="Unassembled WGS sequence"/>
</dbReference>
<dbReference type="EC" id="3.1.4.4" evidence="2"/>
<dbReference type="InterPro" id="IPR001736">
    <property type="entry name" value="PLipase_D/transphosphatidylase"/>
</dbReference>
<evidence type="ECO:0000256" key="2">
    <source>
        <dbReference type="ARBA" id="ARBA00012027"/>
    </source>
</evidence>
<evidence type="ECO:0000256" key="6">
    <source>
        <dbReference type="ARBA" id="ARBA00022837"/>
    </source>
</evidence>
<sequence>MEMMYRIIGEALEKAGMSSYCHPQDYLNFYCLGKREASSASNFPSKSHSTENSALKLAQRSRRFMIYVHAKGMIVDDEYVMMGSANINQRSLDGSRDTEIAMGAYQPHQTWAKEQKHPHGQVYGYRMSLWAEHLGLIEDLFSEPQTLSCVRRVNKLAEENWKAYVSDEVREMKGHLMKYPIRVERDGRIRPLPGHESFPDVGVIGVQICRQSRCLNDGTGDYLRWKRRKDISGGHTTFLTRPLSCKFASVEDLSSKASHVQMEIEFGWCEFLPNPMMPFGLISFLSQERPSMRGAKHSNVGEELYESVLTNHPAFMLINVHPNILSIGRPSCWLDLCSIFDEGCYQFIRVSGDTGVEKMRNQGIANMVLGSLAPGPALVLHMKSEQLRLTNKDIFEIATDGEMEVLERVLKYSREMGSETTSSSSVKKRLMMKLRMDGYDASLSRSTLVSSFGCPKGDYEYMDVMVMEDSTSTRLTVDIDFKSQLRW</sequence>
<keyword evidence="8" id="KW-0443">Lipid metabolism</keyword>
<organism evidence="10 11">
    <name type="scientific">Acorus calamus</name>
    <name type="common">Sweet flag</name>
    <dbReference type="NCBI Taxonomy" id="4465"/>
    <lineage>
        <taxon>Eukaryota</taxon>
        <taxon>Viridiplantae</taxon>
        <taxon>Streptophyta</taxon>
        <taxon>Embryophyta</taxon>
        <taxon>Tracheophyta</taxon>
        <taxon>Spermatophyta</taxon>
        <taxon>Magnoliopsida</taxon>
        <taxon>Liliopsida</taxon>
        <taxon>Acoraceae</taxon>
        <taxon>Acorus</taxon>
    </lineage>
</organism>
<comment type="caution">
    <text evidence="10">The sequence shown here is derived from an EMBL/GenBank/DDBJ whole genome shotgun (WGS) entry which is preliminary data.</text>
</comment>
<keyword evidence="4" id="KW-0677">Repeat</keyword>
<dbReference type="InterPro" id="IPR015679">
    <property type="entry name" value="PLipase_D_fam"/>
</dbReference>
<evidence type="ECO:0000313" key="11">
    <source>
        <dbReference type="Proteomes" id="UP001180020"/>
    </source>
</evidence>
<keyword evidence="11" id="KW-1185">Reference proteome</keyword>
<reference evidence="10" key="2">
    <citation type="submission" date="2023-06" db="EMBL/GenBank/DDBJ databases">
        <authorList>
            <person name="Ma L."/>
            <person name="Liu K.-W."/>
            <person name="Li Z."/>
            <person name="Hsiao Y.-Y."/>
            <person name="Qi Y."/>
            <person name="Fu T."/>
            <person name="Tang G."/>
            <person name="Zhang D."/>
            <person name="Sun W.-H."/>
            <person name="Liu D.-K."/>
            <person name="Li Y."/>
            <person name="Chen G.-Z."/>
            <person name="Liu X.-D."/>
            <person name="Liao X.-Y."/>
            <person name="Jiang Y.-T."/>
            <person name="Yu X."/>
            <person name="Hao Y."/>
            <person name="Huang J."/>
            <person name="Zhao X.-W."/>
            <person name="Ke S."/>
            <person name="Chen Y.-Y."/>
            <person name="Wu W.-L."/>
            <person name="Hsu J.-L."/>
            <person name="Lin Y.-F."/>
            <person name="Huang M.-D."/>
            <person name="Li C.-Y."/>
            <person name="Huang L."/>
            <person name="Wang Z.-W."/>
            <person name="Zhao X."/>
            <person name="Zhong W.-Y."/>
            <person name="Peng D.-H."/>
            <person name="Ahmad S."/>
            <person name="Lan S."/>
            <person name="Zhang J.-S."/>
            <person name="Tsai W.-C."/>
            <person name="Van De Peer Y."/>
            <person name="Liu Z.-J."/>
        </authorList>
    </citation>
    <scope>NUCLEOTIDE SEQUENCE</scope>
    <source>
        <strain evidence="10">CP</strain>
        <tissue evidence="10">Leaves</tissue>
    </source>
</reference>
<accession>A0AAV9DIF4</accession>
<dbReference type="Pfam" id="PF12357">
    <property type="entry name" value="PLD_C"/>
    <property type="match status" value="1"/>
</dbReference>
<dbReference type="InterPro" id="IPR006502">
    <property type="entry name" value="PDDEXK-like"/>
</dbReference>
<dbReference type="Pfam" id="PF13091">
    <property type="entry name" value="PLDc_2"/>
    <property type="match status" value="1"/>
</dbReference>